<keyword evidence="2" id="KW-0238">DNA-binding</keyword>
<dbReference type="AlphaFoldDB" id="A0A839EPS2"/>
<dbReference type="CDD" id="cd07996">
    <property type="entry name" value="WGR_MMR_like"/>
    <property type="match status" value="1"/>
</dbReference>
<dbReference type="Gene3D" id="2.20.140.10">
    <property type="entry name" value="WGR domain"/>
    <property type="match status" value="1"/>
</dbReference>
<dbReference type="EMBL" id="JACGXN010000010">
    <property type="protein sequence ID" value="MBA8880879.1"/>
    <property type="molecule type" value="Genomic_DNA"/>
</dbReference>
<reference evidence="2 3" key="1">
    <citation type="submission" date="2020-07" db="EMBL/GenBank/DDBJ databases">
        <title>Genomic Encyclopedia of Type Strains, Phase IV (KMG-V): Genome sequencing to study the core and pangenomes of soil and plant-associated prokaryotes.</title>
        <authorList>
            <person name="Whitman W."/>
        </authorList>
    </citation>
    <scope>NUCLEOTIDE SEQUENCE [LARGE SCALE GENOMIC DNA]</scope>
    <source>
        <strain evidence="2 3">AN3</strain>
    </source>
</reference>
<dbReference type="InterPro" id="IPR036930">
    <property type="entry name" value="WGR_dom_sf"/>
</dbReference>
<proteinExistence type="predicted"/>
<sequence length="60" mass="6788">MARYYSLSLQPTLFGATALVRTWGRIGSMGRQKSSMFSDATDAVTALEKLARQKQRKGYW</sequence>
<dbReference type="Proteomes" id="UP000549052">
    <property type="component" value="Unassembled WGS sequence"/>
</dbReference>
<dbReference type="InterPro" id="IPR008893">
    <property type="entry name" value="WGR_domain"/>
</dbReference>
<accession>A0A839EPS2</accession>
<keyword evidence="3" id="KW-1185">Reference proteome</keyword>
<gene>
    <name evidence="2" type="ORF">FHW16_004614</name>
</gene>
<evidence type="ECO:0000313" key="2">
    <source>
        <dbReference type="EMBL" id="MBA8880879.1"/>
    </source>
</evidence>
<feature type="domain" description="WGR" evidence="1">
    <location>
        <begin position="1"/>
        <end position="60"/>
    </location>
</feature>
<dbReference type="InterPro" id="IPR049809">
    <property type="entry name" value="YehF/YfeS-like_WGR"/>
</dbReference>
<evidence type="ECO:0000313" key="3">
    <source>
        <dbReference type="Proteomes" id="UP000549052"/>
    </source>
</evidence>
<organism evidence="2 3">
    <name type="scientific">Phyllobacterium myrsinacearum</name>
    <dbReference type="NCBI Taxonomy" id="28101"/>
    <lineage>
        <taxon>Bacteria</taxon>
        <taxon>Pseudomonadati</taxon>
        <taxon>Pseudomonadota</taxon>
        <taxon>Alphaproteobacteria</taxon>
        <taxon>Hyphomicrobiales</taxon>
        <taxon>Phyllobacteriaceae</taxon>
        <taxon>Phyllobacterium</taxon>
    </lineage>
</organism>
<dbReference type="SUPFAM" id="SSF142921">
    <property type="entry name" value="WGR domain-like"/>
    <property type="match status" value="1"/>
</dbReference>
<dbReference type="GO" id="GO:0003677">
    <property type="term" value="F:DNA binding"/>
    <property type="evidence" value="ECO:0007669"/>
    <property type="project" value="UniProtKB-KW"/>
</dbReference>
<dbReference type="PROSITE" id="PS51977">
    <property type="entry name" value="WGR"/>
    <property type="match status" value="1"/>
</dbReference>
<evidence type="ECO:0000259" key="1">
    <source>
        <dbReference type="PROSITE" id="PS51977"/>
    </source>
</evidence>
<comment type="caution">
    <text evidence="2">The sequence shown here is derived from an EMBL/GenBank/DDBJ whole genome shotgun (WGS) entry which is preliminary data.</text>
</comment>
<name>A0A839EPS2_9HYPH</name>
<protein>
    <submittedName>
        <fullName evidence="2">Putative DNA-binding WGR domain protein</fullName>
    </submittedName>
</protein>
<dbReference type="Pfam" id="PF05406">
    <property type="entry name" value="WGR"/>
    <property type="match status" value="1"/>
</dbReference>